<organism evidence="1 2">
    <name type="scientific">Papaver somniferum</name>
    <name type="common">Opium poppy</name>
    <dbReference type="NCBI Taxonomy" id="3469"/>
    <lineage>
        <taxon>Eukaryota</taxon>
        <taxon>Viridiplantae</taxon>
        <taxon>Streptophyta</taxon>
        <taxon>Embryophyta</taxon>
        <taxon>Tracheophyta</taxon>
        <taxon>Spermatophyta</taxon>
        <taxon>Magnoliopsida</taxon>
        <taxon>Ranunculales</taxon>
        <taxon>Papaveraceae</taxon>
        <taxon>Papaveroideae</taxon>
        <taxon>Papaver</taxon>
    </lineage>
</organism>
<protein>
    <submittedName>
        <fullName evidence="1">Uncharacterized protein</fullName>
    </submittedName>
</protein>
<gene>
    <name evidence="1" type="ORF">C5167_043707</name>
</gene>
<reference evidence="1 2" key="1">
    <citation type="journal article" date="2018" name="Science">
        <title>The opium poppy genome and morphinan production.</title>
        <authorList>
            <person name="Guo L."/>
            <person name="Winzer T."/>
            <person name="Yang X."/>
            <person name="Li Y."/>
            <person name="Ning Z."/>
            <person name="He Z."/>
            <person name="Teodor R."/>
            <person name="Lu Y."/>
            <person name="Bowser T.A."/>
            <person name="Graham I.A."/>
            <person name="Ye K."/>
        </authorList>
    </citation>
    <scope>NUCLEOTIDE SEQUENCE [LARGE SCALE GENOMIC DNA]</scope>
    <source>
        <strain evidence="2">cv. HN1</strain>
        <tissue evidence="1">Leaves</tissue>
    </source>
</reference>
<dbReference type="Proteomes" id="UP000316621">
    <property type="component" value="Chromosome 10"/>
</dbReference>
<evidence type="ECO:0000313" key="2">
    <source>
        <dbReference type="Proteomes" id="UP000316621"/>
    </source>
</evidence>
<sequence>MEVEDGGGSECELKFGIGETEKCNRNWLLVLVVIVIMMDQWWRVLAVLHSEAKLKIGRISDNCCWR</sequence>
<accession>A0A4Y7LAE7</accession>
<name>A0A4Y7LAE7_PAPSO</name>
<dbReference type="AlphaFoldDB" id="A0A4Y7LAE7"/>
<dbReference type="EMBL" id="CM010724">
    <property type="protein sequence ID" value="RZC81139.1"/>
    <property type="molecule type" value="Genomic_DNA"/>
</dbReference>
<proteinExistence type="predicted"/>
<evidence type="ECO:0000313" key="1">
    <source>
        <dbReference type="EMBL" id="RZC81139.1"/>
    </source>
</evidence>
<dbReference type="Gramene" id="RZC81139">
    <property type="protein sequence ID" value="RZC81139"/>
    <property type="gene ID" value="C5167_043707"/>
</dbReference>
<keyword evidence="2" id="KW-1185">Reference proteome</keyword>